<comment type="caution">
    <text evidence="2">The sequence shown here is derived from an EMBL/GenBank/DDBJ whole genome shotgun (WGS) entry which is preliminary data.</text>
</comment>
<accession>A0A699SU98</accession>
<feature type="region of interest" description="Disordered" evidence="1">
    <location>
        <begin position="80"/>
        <end position="106"/>
    </location>
</feature>
<feature type="compositionally biased region" description="Basic and acidic residues" evidence="1">
    <location>
        <begin position="97"/>
        <end position="106"/>
    </location>
</feature>
<evidence type="ECO:0000313" key="2">
    <source>
        <dbReference type="EMBL" id="GFD01507.1"/>
    </source>
</evidence>
<name>A0A699SU98_TANCI</name>
<sequence>SAPVTTADVSVSTAKPSTPSKTTTTAEPSTLSTTTTTLIEDEDLTISQTHIKMRSVKSKEKSKEKGVSSTRLTREIIMKKASETASRPIVPPQQQLDPKDKGKCIM</sequence>
<proteinExistence type="predicted"/>
<evidence type="ECO:0000256" key="1">
    <source>
        <dbReference type="SAM" id="MobiDB-lite"/>
    </source>
</evidence>
<feature type="non-terminal residue" evidence="2">
    <location>
        <position position="1"/>
    </location>
</feature>
<gene>
    <name evidence="2" type="ORF">Tci_873476</name>
</gene>
<dbReference type="AlphaFoldDB" id="A0A699SU98"/>
<reference evidence="2" key="1">
    <citation type="journal article" date="2019" name="Sci. Rep.">
        <title>Draft genome of Tanacetum cinerariifolium, the natural source of mosquito coil.</title>
        <authorList>
            <person name="Yamashiro T."/>
            <person name="Shiraishi A."/>
            <person name="Satake H."/>
            <person name="Nakayama K."/>
        </authorList>
    </citation>
    <scope>NUCLEOTIDE SEQUENCE</scope>
</reference>
<organism evidence="2">
    <name type="scientific">Tanacetum cinerariifolium</name>
    <name type="common">Dalmatian daisy</name>
    <name type="synonym">Chrysanthemum cinerariifolium</name>
    <dbReference type="NCBI Taxonomy" id="118510"/>
    <lineage>
        <taxon>Eukaryota</taxon>
        <taxon>Viridiplantae</taxon>
        <taxon>Streptophyta</taxon>
        <taxon>Embryophyta</taxon>
        <taxon>Tracheophyta</taxon>
        <taxon>Spermatophyta</taxon>
        <taxon>Magnoliopsida</taxon>
        <taxon>eudicotyledons</taxon>
        <taxon>Gunneridae</taxon>
        <taxon>Pentapetalae</taxon>
        <taxon>asterids</taxon>
        <taxon>campanulids</taxon>
        <taxon>Asterales</taxon>
        <taxon>Asteraceae</taxon>
        <taxon>Asteroideae</taxon>
        <taxon>Anthemideae</taxon>
        <taxon>Anthemidinae</taxon>
        <taxon>Tanacetum</taxon>
    </lineage>
</organism>
<feature type="compositionally biased region" description="Low complexity" evidence="1">
    <location>
        <begin position="12"/>
        <end position="33"/>
    </location>
</feature>
<feature type="region of interest" description="Disordered" evidence="1">
    <location>
        <begin position="1"/>
        <end position="33"/>
    </location>
</feature>
<protein>
    <submittedName>
        <fullName evidence="2">Uncharacterized protein</fullName>
    </submittedName>
</protein>
<dbReference type="EMBL" id="BKCJ011191746">
    <property type="protein sequence ID" value="GFD01507.1"/>
    <property type="molecule type" value="Genomic_DNA"/>
</dbReference>